<dbReference type="KEGG" id="foc:113217416"/>
<dbReference type="RefSeq" id="XP_026293099.1">
    <property type="nucleotide sequence ID" value="XM_026437314.2"/>
</dbReference>
<keyword evidence="7" id="KW-0007">Acetylation</keyword>
<proteinExistence type="inferred from homology"/>
<dbReference type="GO" id="GO:0015631">
    <property type="term" value="F:tubulin binding"/>
    <property type="evidence" value="ECO:0007669"/>
    <property type="project" value="InterPro"/>
</dbReference>
<dbReference type="GO" id="GO:0007283">
    <property type="term" value="P:spermatogenesis"/>
    <property type="evidence" value="ECO:0007669"/>
    <property type="project" value="UniProtKB-KW"/>
</dbReference>
<feature type="coiled-coil region" evidence="16">
    <location>
        <begin position="167"/>
        <end position="252"/>
    </location>
</feature>
<organism evidence="18 20">
    <name type="scientific">Frankliniella occidentalis</name>
    <name type="common">Western flower thrips</name>
    <name type="synonym">Euthrips occidentalis</name>
    <dbReference type="NCBI Taxonomy" id="133901"/>
    <lineage>
        <taxon>Eukaryota</taxon>
        <taxon>Metazoa</taxon>
        <taxon>Ecdysozoa</taxon>
        <taxon>Arthropoda</taxon>
        <taxon>Hexapoda</taxon>
        <taxon>Insecta</taxon>
        <taxon>Pterygota</taxon>
        <taxon>Neoptera</taxon>
        <taxon>Paraneoptera</taxon>
        <taxon>Thysanoptera</taxon>
        <taxon>Terebrantia</taxon>
        <taxon>Thripoidea</taxon>
        <taxon>Thripidae</taxon>
        <taxon>Frankliniella</taxon>
    </lineage>
</organism>
<dbReference type="GO" id="GO:0042073">
    <property type="term" value="P:intraciliary transport"/>
    <property type="evidence" value="ECO:0007669"/>
    <property type="project" value="InterPro"/>
</dbReference>
<dbReference type="Proteomes" id="UP000504606">
    <property type="component" value="Unplaced"/>
</dbReference>
<evidence type="ECO:0000256" key="5">
    <source>
        <dbReference type="ARBA" id="ARBA00022794"/>
    </source>
</evidence>
<keyword evidence="5" id="KW-0970">Cilium biogenesis/degradation</keyword>
<evidence type="ECO:0000256" key="14">
    <source>
        <dbReference type="ARBA" id="ARBA00073058"/>
    </source>
</evidence>
<evidence type="ECO:0000259" key="17">
    <source>
        <dbReference type="Pfam" id="PF18383"/>
    </source>
</evidence>
<dbReference type="GO" id="GO:0030992">
    <property type="term" value="C:intraciliary transport particle B"/>
    <property type="evidence" value="ECO:0007669"/>
    <property type="project" value="InterPro"/>
</dbReference>
<feature type="coiled-coil region" evidence="16">
    <location>
        <begin position="510"/>
        <end position="569"/>
    </location>
</feature>
<evidence type="ECO:0000256" key="10">
    <source>
        <dbReference type="ARBA" id="ARBA00023212"/>
    </source>
</evidence>
<dbReference type="RefSeq" id="XP_026293097.1">
    <property type="nucleotide sequence ID" value="XM_026437312.2"/>
</dbReference>
<accession>A0A6J1THW0</accession>
<keyword evidence="10" id="KW-0206">Cytoskeleton</keyword>
<keyword evidence="9" id="KW-0969">Cilium</keyword>
<keyword evidence="11" id="KW-0966">Cell projection</keyword>
<dbReference type="AlphaFoldDB" id="A0A6J1THW0"/>
<evidence type="ECO:0000256" key="11">
    <source>
        <dbReference type="ARBA" id="ARBA00023273"/>
    </source>
</evidence>
<dbReference type="GO" id="GO:0060271">
    <property type="term" value="P:cilium assembly"/>
    <property type="evidence" value="ECO:0007669"/>
    <property type="project" value="InterPro"/>
</dbReference>
<comment type="function">
    <text evidence="13">Component of the intraflagellar transport (IFT) complex B: together with IFT74, forms a tubulin-binding module that specifically mediates transport of tubulin within the cilium. Binds tubulin via its CH (calponin-homology)-like region. Required for ciliogenesis. Required for proper regulation of SHH signaling. Plays an important role during spermatogenesis by modulating the assembly and elongation of the sperm flagella.</text>
</comment>
<comment type="subcellular location">
    <subcellularLocation>
        <location evidence="1">Cytoplasm</location>
        <location evidence="1">Cytoskeleton</location>
        <location evidence="1">Cilium basal body</location>
    </subcellularLocation>
</comment>
<evidence type="ECO:0000256" key="13">
    <source>
        <dbReference type="ARBA" id="ARBA00055755"/>
    </source>
</evidence>
<evidence type="ECO:0000313" key="18">
    <source>
        <dbReference type="Proteomes" id="UP000504606"/>
    </source>
</evidence>
<evidence type="ECO:0000256" key="6">
    <source>
        <dbReference type="ARBA" id="ARBA00022871"/>
    </source>
</evidence>
<evidence type="ECO:0000256" key="9">
    <source>
        <dbReference type="ARBA" id="ARBA00023069"/>
    </source>
</evidence>
<dbReference type="OrthoDB" id="276029at2759"/>
<dbReference type="Gene3D" id="1.10.418.70">
    <property type="entry name" value="Intraflagellar transport protein 81, N-terminal domain"/>
    <property type="match status" value="1"/>
</dbReference>
<evidence type="ECO:0000256" key="12">
    <source>
        <dbReference type="ARBA" id="ARBA00043983"/>
    </source>
</evidence>
<feature type="coiled-coil region" evidence="16">
    <location>
        <begin position="354"/>
        <end position="388"/>
    </location>
</feature>
<evidence type="ECO:0000313" key="19">
    <source>
        <dbReference type="RefSeq" id="XP_026293097.1"/>
    </source>
</evidence>
<evidence type="ECO:0000256" key="15">
    <source>
        <dbReference type="ARBA" id="ARBA00079903"/>
    </source>
</evidence>
<evidence type="ECO:0000256" key="7">
    <source>
        <dbReference type="ARBA" id="ARBA00022990"/>
    </source>
</evidence>
<keyword evidence="18" id="KW-1185">Reference proteome</keyword>
<dbReference type="PANTHER" id="PTHR15614">
    <property type="entry name" value="INTRAFLAGELLAR TRANSPORT PROTEIN 81 HOMOLOG"/>
    <property type="match status" value="1"/>
</dbReference>
<dbReference type="Pfam" id="PF18383">
    <property type="entry name" value="IFT81_CH"/>
    <property type="match status" value="1"/>
</dbReference>
<dbReference type="InterPro" id="IPR041146">
    <property type="entry name" value="IFT81_CH"/>
</dbReference>
<dbReference type="PANTHER" id="PTHR15614:SF2">
    <property type="entry name" value="INTRAFLAGELLAR TRANSPORT PROTEIN 81 HOMOLOG"/>
    <property type="match status" value="1"/>
</dbReference>
<comment type="similarity">
    <text evidence="12">Belongs to the IFT81 family.</text>
</comment>
<dbReference type="GeneID" id="113217416"/>
<evidence type="ECO:0000256" key="1">
    <source>
        <dbReference type="ARBA" id="ARBA00004120"/>
    </source>
</evidence>
<keyword evidence="4" id="KW-0221">Differentiation</keyword>
<keyword evidence="3" id="KW-0597">Phosphoprotein</keyword>
<sequence length="675" mass="76830">MSDQLKFIVERLNDKPFNKNFNLISFDSSSPDQLLQVLSDVLAEMDPAHNIDIRTEEPEATTLRILNALRILKYKPPPEITLKTFGQGIVQGDKLILHPVLEWLLQNMDDLQKRAYLAKFLVKLEVPPDILGDADIAAMFEQYENLIEEFKLIHKETETVKNSGYSIGELKSDMEAMEKERDIVLNRIQQVQRKVEGSPSYEAMLNAAHELRIQREREKELINQRQDEESALSHRDQRLQRLQQQLKDLRHASVGATPQGLLQRLEEEASVNSYIAKQKLPREIEAREQEVAIMSAVIAEPAMGRSDLDALNSKLQAVNSEISQLVQRHLATKNPAEDKLAPFRQQAAIIARKKDSTAEQLAEMRSRVAALEEELQEKQSQLQAVAGDSVLRGEEFKRYVSKLRGRSSLYKRHRSQLSALKAESGVLSWTVQTLKTRTEKTMAGMERVAAKHGMSGILESESRLDEMALQKSELDMVKGQSLDQISSLVLELREQIASRKAQLAPVIKELRPLREKSQELTSEYNQAKQKYDSASAGFDSSIAKLEQETNALQEERDAWESEQHMLEAKCVIMETDLERVAEEIRLYKGGDNAEKGKKSVRELLGAAISEREKQSRTLKEEQKAVQEVQINNQLQKQLWSQIQELMEAKLQCYKTAKEMSGIVTIERGSETLVLQ</sequence>
<gene>
    <name evidence="19 20" type="primary">LOC113217416</name>
</gene>
<name>A0A6J1THW0_FRAOC</name>
<keyword evidence="8 16" id="KW-0175">Coiled coil</keyword>
<feature type="coiled-coil region" evidence="16">
    <location>
        <begin position="611"/>
        <end position="651"/>
    </location>
</feature>
<evidence type="ECO:0000256" key="16">
    <source>
        <dbReference type="SAM" id="Coils"/>
    </source>
</evidence>
<evidence type="ECO:0000313" key="20">
    <source>
        <dbReference type="RefSeq" id="XP_026293099.1"/>
    </source>
</evidence>
<keyword evidence="6" id="KW-0744">Spermatogenesis</keyword>
<keyword evidence="2" id="KW-0963">Cytoplasm</keyword>
<dbReference type="FunFam" id="1.10.418.70:FF:000001">
    <property type="entry name" value="Intraflagellar transport protein 81 homolog"/>
    <property type="match status" value="1"/>
</dbReference>
<evidence type="ECO:0000256" key="2">
    <source>
        <dbReference type="ARBA" id="ARBA00022490"/>
    </source>
</evidence>
<evidence type="ECO:0000256" key="4">
    <source>
        <dbReference type="ARBA" id="ARBA00022782"/>
    </source>
</evidence>
<evidence type="ECO:0000256" key="3">
    <source>
        <dbReference type="ARBA" id="ARBA00022553"/>
    </source>
</evidence>
<dbReference type="InterPro" id="IPR029600">
    <property type="entry name" value="IFT81"/>
</dbReference>
<reference evidence="19 20" key="1">
    <citation type="submission" date="2025-04" db="UniProtKB">
        <authorList>
            <consortium name="RefSeq"/>
        </authorList>
    </citation>
    <scope>IDENTIFICATION</scope>
    <source>
        <tissue evidence="19 20">Whole organism</tissue>
    </source>
</reference>
<feature type="domain" description="IFT81 calponin homology" evidence="17">
    <location>
        <begin position="3"/>
        <end position="125"/>
    </location>
</feature>
<dbReference type="GO" id="GO:0030154">
    <property type="term" value="P:cell differentiation"/>
    <property type="evidence" value="ECO:0007669"/>
    <property type="project" value="UniProtKB-KW"/>
</dbReference>
<dbReference type="GO" id="GO:0036064">
    <property type="term" value="C:ciliary basal body"/>
    <property type="evidence" value="ECO:0007669"/>
    <property type="project" value="TreeGrafter"/>
</dbReference>
<protein>
    <recommendedName>
        <fullName evidence="14">Intraflagellar transport protein 81 homolog</fullName>
    </recommendedName>
    <alternativeName>
        <fullName evidence="15">Carnitine deficiency-associated protein expressed in ventricle 1</fullName>
    </alternativeName>
</protein>
<evidence type="ECO:0000256" key="8">
    <source>
        <dbReference type="ARBA" id="ARBA00023054"/>
    </source>
</evidence>
<dbReference type="InterPro" id="IPR043016">
    <property type="entry name" value="IFT81_N_sf"/>
</dbReference>